<dbReference type="GeneID" id="2871515"/>
<dbReference type="EMBL" id="BN001305">
    <property type="protein sequence ID" value="CBF81124.1"/>
    <property type="molecule type" value="Genomic_DNA"/>
</dbReference>
<dbReference type="KEGG" id="ani:ANIA_05227"/>
<dbReference type="VEuPathDB" id="FungiDB:AN5227"/>
<keyword evidence="2" id="KW-0378">Hydrolase</keyword>
<evidence type="ECO:0000256" key="4">
    <source>
        <dbReference type="ARBA" id="ARBA00048173"/>
    </source>
</evidence>
<dbReference type="PANTHER" id="PTHR42648:SF18">
    <property type="entry name" value="RETROTRANSPOSON, UNCLASSIFIED-LIKE PROTEIN"/>
    <property type="match status" value="1"/>
</dbReference>
<dbReference type="GO" id="GO:0003964">
    <property type="term" value="F:RNA-directed DNA polymerase activity"/>
    <property type="evidence" value="ECO:0007669"/>
    <property type="project" value="UniProtKB-EC"/>
</dbReference>
<evidence type="ECO:0000256" key="3">
    <source>
        <dbReference type="ARBA" id="ARBA00022884"/>
    </source>
</evidence>
<feature type="region of interest" description="Disordered" evidence="6">
    <location>
        <begin position="800"/>
        <end position="836"/>
    </location>
</feature>
<dbReference type="GO" id="GO:0003887">
    <property type="term" value="F:DNA-directed DNA polymerase activity"/>
    <property type="evidence" value="ECO:0007669"/>
    <property type="project" value="UniProtKB-EC"/>
</dbReference>
<evidence type="ECO:0000256" key="6">
    <source>
        <dbReference type="SAM" id="MobiDB-lite"/>
    </source>
</evidence>
<dbReference type="InterPro" id="IPR036397">
    <property type="entry name" value="RNaseH_sf"/>
</dbReference>
<feature type="compositionally biased region" description="Basic and acidic residues" evidence="6">
    <location>
        <begin position="813"/>
        <end position="833"/>
    </location>
</feature>
<dbReference type="GO" id="GO:0003723">
    <property type="term" value="F:RNA binding"/>
    <property type="evidence" value="ECO:0007669"/>
    <property type="project" value="UniProtKB-KW"/>
</dbReference>
<keyword evidence="9" id="KW-1185">Reference proteome</keyword>
<dbReference type="RefSeq" id="XP_662831.1">
    <property type="nucleotide sequence ID" value="XM_657739.1"/>
</dbReference>
<evidence type="ECO:0000256" key="5">
    <source>
        <dbReference type="ARBA" id="ARBA00049244"/>
    </source>
</evidence>
<accession>C8VFA5</accession>
<accession>Q5B2K3</accession>
<dbReference type="InParanoid" id="Q5B2K3"/>
<evidence type="ECO:0000256" key="1">
    <source>
        <dbReference type="ARBA" id="ARBA00022578"/>
    </source>
</evidence>
<comment type="catalytic activity">
    <reaction evidence="5">
        <text>DNA(n) + a 2'-deoxyribonucleoside 5'-triphosphate = DNA(n+1) + diphosphate</text>
        <dbReference type="Rhea" id="RHEA:22508"/>
        <dbReference type="Rhea" id="RHEA-COMP:17339"/>
        <dbReference type="Rhea" id="RHEA-COMP:17340"/>
        <dbReference type="ChEBI" id="CHEBI:33019"/>
        <dbReference type="ChEBI" id="CHEBI:61560"/>
        <dbReference type="ChEBI" id="CHEBI:173112"/>
        <dbReference type="EC" id="2.7.7.7"/>
    </reaction>
</comment>
<dbReference type="Pfam" id="PF25597">
    <property type="entry name" value="SH3_retrovirus"/>
    <property type="match status" value="1"/>
</dbReference>
<keyword evidence="3" id="KW-0694">RNA-binding</keyword>
<gene>
    <name evidence="8" type="ORF">ANIA_05227</name>
</gene>
<dbReference type="HOGENOM" id="CLU_351582_0_0_1"/>
<evidence type="ECO:0000313" key="8">
    <source>
        <dbReference type="EMBL" id="CBF81124.1"/>
    </source>
</evidence>
<dbReference type="OrthoDB" id="4496038at2759"/>
<protein>
    <recommendedName>
        <fullName evidence="7">Integrase catalytic domain-containing protein</fullName>
    </recommendedName>
</protein>
<feature type="region of interest" description="Disordered" evidence="6">
    <location>
        <begin position="275"/>
        <end position="326"/>
    </location>
</feature>
<dbReference type="InterPro" id="IPR057670">
    <property type="entry name" value="SH3_retrovirus"/>
</dbReference>
<dbReference type="AlphaFoldDB" id="Q5B2K3"/>
<reference evidence="9" key="2">
    <citation type="journal article" date="2009" name="Fungal Genet. Biol.">
        <title>The 2008 update of the Aspergillus nidulans genome annotation: a community effort.</title>
        <authorList>
            <person name="Wortman J.R."/>
            <person name="Gilsenan J.M."/>
            <person name="Joardar V."/>
            <person name="Deegan J."/>
            <person name="Clutterbuck J."/>
            <person name="Andersen M.R."/>
            <person name="Archer D."/>
            <person name="Bencina M."/>
            <person name="Braus G."/>
            <person name="Coutinho P."/>
            <person name="von Dohren H."/>
            <person name="Doonan J."/>
            <person name="Driessen A.J."/>
            <person name="Durek P."/>
            <person name="Espeso E."/>
            <person name="Fekete E."/>
            <person name="Flipphi M."/>
            <person name="Estrada C.G."/>
            <person name="Geysens S."/>
            <person name="Goldman G."/>
            <person name="de Groot P.W."/>
            <person name="Hansen K."/>
            <person name="Harris S.D."/>
            <person name="Heinekamp T."/>
            <person name="Helmstaedt K."/>
            <person name="Henrissat B."/>
            <person name="Hofmann G."/>
            <person name="Homan T."/>
            <person name="Horio T."/>
            <person name="Horiuchi H."/>
            <person name="James S."/>
            <person name="Jones M."/>
            <person name="Karaffa L."/>
            <person name="Karanyi Z."/>
            <person name="Kato M."/>
            <person name="Keller N."/>
            <person name="Kelly D.E."/>
            <person name="Kiel J.A."/>
            <person name="Kim J.M."/>
            <person name="van der Klei I.J."/>
            <person name="Klis F.M."/>
            <person name="Kovalchuk A."/>
            <person name="Krasevec N."/>
            <person name="Kubicek C.P."/>
            <person name="Liu B."/>
            <person name="Maccabe A."/>
            <person name="Meyer V."/>
            <person name="Mirabito P."/>
            <person name="Miskei M."/>
            <person name="Mos M."/>
            <person name="Mullins J."/>
            <person name="Nelson D.R."/>
            <person name="Nielsen J."/>
            <person name="Oakley B.R."/>
            <person name="Osmani S.A."/>
            <person name="Pakula T."/>
            <person name="Paszewski A."/>
            <person name="Paulsen I."/>
            <person name="Pilsyk S."/>
            <person name="Pocsi I."/>
            <person name="Punt P.J."/>
            <person name="Ram A.F."/>
            <person name="Ren Q."/>
            <person name="Robellet X."/>
            <person name="Robson G."/>
            <person name="Seiboth B."/>
            <person name="van Solingen P."/>
            <person name="Specht T."/>
            <person name="Sun J."/>
            <person name="Taheri-Talesh N."/>
            <person name="Takeshita N."/>
            <person name="Ussery D."/>
            <person name="vanKuyk P.A."/>
            <person name="Visser H."/>
            <person name="van de Vondervoort P.J."/>
            <person name="de Vries R.P."/>
            <person name="Walton J."/>
            <person name="Xiang X."/>
            <person name="Xiong Y."/>
            <person name="Zeng A.P."/>
            <person name="Brandt B.W."/>
            <person name="Cornell M.J."/>
            <person name="van den Hondel C.A."/>
            <person name="Visser J."/>
            <person name="Oliver S.G."/>
            <person name="Turner G."/>
        </authorList>
    </citation>
    <scope>GENOME REANNOTATION</scope>
    <source>
        <strain evidence="9">FGSC A4 / ATCC 38163 / CBS 112.46 / NRRL 194 / M139</strain>
    </source>
</reference>
<dbReference type="eggNOG" id="KOG0017">
    <property type="taxonomic scope" value="Eukaryota"/>
</dbReference>
<proteinExistence type="predicted"/>
<keyword evidence="2" id="KW-0645">Protease</keyword>
<comment type="catalytic activity">
    <reaction evidence="4">
        <text>DNA(n) + a 2'-deoxyribonucleoside 5'-triphosphate = DNA(n+1) + diphosphate</text>
        <dbReference type="Rhea" id="RHEA:22508"/>
        <dbReference type="Rhea" id="RHEA-COMP:17339"/>
        <dbReference type="Rhea" id="RHEA-COMP:17340"/>
        <dbReference type="ChEBI" id="CHEBI:33019"/>
        <dbReference type="ChEBI" id="CHEBI:61560"/>
        <dbReference type="ChEBI" id="CHEBI:173112"/>
        <dbReference type="EC" id="2.7.7.49"/>
    </reaction>
</comment>
<dbReference type="InterPro" id="IPR001584">
    <property type="entry name" value="Integrase_cat-core"/>
</dbReference>
<dbReference type="GO" id="GO:0005634">
    <property type="term" value="C:nucleus"/>
    <property type="evidence" value="ECO:0007669"/>
    <property type="project" value="UniProtKB-ARBA"/>
</dbReference>
<organism evidence="8 9">
    <name type="scientific">Emericella nidulans (strain FGSC A4 / ATCC 38163 / CBS 112.46 / NRRL 194 / M139)</name>
    <name type="common">Aspergillus nidulans</name>
    <dbReference type="NCBI Taxonomy" id="227321"/>
    <lineage>
        <taxon>Eukaryota</taxon>
        <taxon>Fungi</taxon>
        <taxon>Dikarya</taxon>
        <taxon>Ascomycota</taxon>
        <taxon>Pezizomycotina</taxon>
        <taxon>Eurotiomycetes</taxon>
        <taxon>Eurotiomycetidae</taxon>
        <taxon>Eurotiales</taxon>
        <taxon>Aspergillaceae</taxon>
        <taxon>Aspergillus</taxon>
        <taxon>Aspergillus subgen. Nidulantes</taxon>
    </lineage>
</organism>
<evidence type="ECO:0000313" key="9">
    <source>
        <dbReference type="Proteomes" id="UP000000560"/>
    </source>
</evidence>
<evidence type="ECO:0000256" key="2">
    <source>
        <dbReference type="ARBA" id="ARBA00022670"/>
    </source>
</evidence>
<dbReference type="Proteomes" id="UP000000560">
    <property type="component" value="Chromosome V"/>
</dbReference>
<feature type="domain" description="Integrase catalytic" evidence="7">
    <location>
        <begin position="531"/>
        <end position="716"/>
    </location>
</feature>
<dbReference type="GO" id="GO:0008233">
    <property type="term" value="F:peptidase activity"/>
    <property type="evidence" value="ECO:0007669"/>
    <property type="project" value="UniProtKB-KW"/>
</dbReference>
<dbReference type="PROSITE" id="PS50994">
    <property type="entry name" value="INTEGRASE"/>
    <property type="match status" value="1"/>
</dbReference>
<feature type="compositionally biased region" description="Basic and acidic residues" evidence="6">
    <location>
        <begin position="308"/>
        <end position="323"/>
    </location>
</feature>
<sequence>MMEDTRAKLRRQLREELGREIVEELRDEIRREIHEDASYDRNMRIQQLDLLYRERKRIWKLAKSKFRTRRSVILSDRHNYITWRDSVLMDAYIIDAKDIFVQTKPPNGSNEIDIACWDAKNVIMRTRILQSIASHVRETICRQRSTLAAELWARIASTYAPSTAEERLVTVKALLDINPQGNYPAMIRDYQRIGEKLRRMDLSFEDLIHDIFICSLGQWQQDFVHTKLDEFYSCGRGPIKNLDITTFAGQLVARSSPSSNKCIPQHPPRFKLEARYRISPTELKDSPRTKQGCQGQKPMRTKVPLPNDCRELHPEKASDDKNQPKGQKLVLRNHPQANSIASELAQEPKHDNEPPWLLSTAADFHISYRDHVFSNLRDHEASIKDAGGHVHQIIGIGTALVHGMEIPDVRYAPAMKTNLLSFGLLDKQNFDISLHGNFEKHFLIKSPTGDSLGAYLEQETGRYHVRPVSDGQKDHDHALPTATMSEWHQRLSHVHFRAILKFEQQKILKIKGRKTLAFCDICRQAKQRRQISKEPASRATKILARIHIVIAGGGATLNCKDEQAPPGIENTRYFLLITDDATRYRWFFTLRTTDEAIPTFQWWIKHIKNQGFSPPAFVRSDREFFTDMVKKLCQICGLVLEPTTADSPWQNGVSERGIQPLLQSTRAMISDSGLPRWLWPQALETAVYHLNRLPTQVPLYNDRRSMAPTSDPEIQPCAHLTPYSAWNNGDANIKHLVKFGSPAWMHLHEASKHAGKPTSMIDPKAKKVHIVGYRGTHFYVVWDPETNQLHDTSNVSINEVFRPPQSKPYGADKTNKDPPTHDPSDINSRDKFQRSGKGSAILKSTNSLLPEPGLSKEATKALTAQWLVVMRKRRIHKALMGQNLEV</sequence>
<dbReference type="GO" id="GO:0015074">
    <property type="term" value="P:DNA integration"/>
    <property type="evidence" value="ECO:0007669"/>
    <property type="project" value="InterPro"/>
</dbReference>
<dbReference type="InterPro" id="IPR039537">
    <property type="entry name" value="Retrotran_Ty1/copia-like"/>
</dbReference>
<dbReference type="GO" id="GO:0006508">
    <property type="term" value="P:proteolysis"/>
    <property type="evidence" value="ECO:0007669"/>
    <property type="project" value="UniProtKB-KW"/>
</dbReference>
<dbReference type="Gene3D" id="3.30.420.10">
    <property type="entry name" value="Ribonuclease H-like superfamily/Ribonuclease H"/>
    <property type="match status" value="1"/>
</dbReference>
<dbReference type="InterPro" id="IPR012337">
    <property type="entry name" value="RNaseH-like_sf"/>
</dbReference>
<dbReference type="InterPro" id="IPR054722">
    <property type="entry name" value="PolX-like_BBD"/>
</dbReference>
<dbReference type="SUPFAM" id="SSF53098">
    <property type="entry name" value="Ribonuclease H-like"/>
    <property type="match status" value="1"/>
</dbReference>
<dbReference type="GO" id="GO:0032196">
    <property type="term" value="P:transposition"/>
    <property type="evidence" value="ECO:0007669"/>
    <property type="project" value="UniProtKB-KW"/>
</dbReference>
<name>Q5B2K3_EMENI</name>
<evidence type="ECO:0000259" key="7">
    <source>
        <dbReference type="PROSITE" id="PS50994"/>
    </source>
</evidence>
<keyword evidence="1" id="KW-0815">Transposition</keyword>
<dbReference type="PANTHER" id="PTHR42648">
    <property type="entry name" value="TRANSPOSASE, PUTATIVE-RELATED"/>
    <property type="match status" value="1"/>
</dbReference>
<dbReference type="Pfam" id="PF22936">
    <property type="entry name" value="Pol_BBD"/>
    <property type="match status" value="1"/>
</dbReference>
<reference evidence="9" key="1">
    <citation type="journal article" date="2005" name="Nature">
        <title>Sequencing of Aspergillus nidulans and comparative analysis with A. fumigatus and A. oryzae.</title>
        <authorList>
            <person name="Galagan J.E."/>
            <person name="Calvo S.E."/>
            <person name="Cuomo C."/>
            <person name="Ma L.J."/>
            <person name="Wortman J.R."/>
            <person name="Batzoglou S."/>
            <person name="Lee S.I."/>
            <person name="Basturkmen M."/>
            <person name="Spevak C.C."/>
            <person name="Clutterbuck J."/>
            <person name="Kapitonov V."/>
            <person name="Jurka J."/>
            <person name="Scazzocchio C."/>
            <person name="Farman M."/>
            <person name="Butler J."/>
            <person name="Purcell S."/>
            <person name="Harris S."/>
            <person name="Braus G.H."/>
            <person name="Draht O."/>
            <person name="Busch S."/>
            <person name="D'Enfert C."/>
            <person name="Bouchier C."/>
            <person name="Goldman G.H."/>
            <person name="Bell-Pedersen D."/>
            <person name="Griffiths-Jones S."/>
            <person name="Doonan J.H."/>
            <person name="Yu J."/>
            <person name="Vienken K."/>
            <person name="Pain A."/>
            <person name="Freitag M."/>
            <person name="Selker E.U."/>
            <person name="Archer D.B."/>
            <person name="Penalva M.A."/>
            <person name="Oakley B.R."/>
            <person name="Momany M."/>
            <person name="Tanaka T."/>
            <person name="Kumagai T."/>
            <person name="Asai K."/>
            <person name="Machida M."/>
            <person name="Nierman W.C."/>
            <person name="Denning D.W."/>
            <person name="Caddick M."/>
            <person name="Hynes M."/>
            <person name="Paoletti M."/>
            <person name="Fischer R."/>
            <person name="Miller B."/>
            <person name="Dyer P."/>
            <person name="Sachs M.S."/>
            <person name="Osmani S.A."/>
            <person name="Birren B.W."/>
        </authorList>
    </citation>
    <scope>NUCLEOTIDE SEQUENCE [LARGE SCALE GENOMIC DNA]</scope>
    <source>
        <strain evidence="9">FGSC A4 / ATCC 38163 / CBS 112.46 / NRRL 194 / M139</strain>
    </source>
</reference>
<feature type="compositionally biased region" description="Basic and acidic residues" evidence="6">
    <location>
        <begin position="275"/>
        <end position="288"/>
    </location>
</feature>
<dbReference type="OMA" id="NEIWISH"/>